<organism evidence="6 7">
    <name type="scientific">Larkinella bovis</name>
    <dbReference type="NCBI Taxonomy" id="683041"/>
    <lineage>
        <taxon>Bacteria</taxon>
        <taxon>Pseudomonadati</taxon>
        <taxon>Bacteroidota</taxon>
        <taxon>Cytophagia</taxon>
        <taxon>Cytophagales</taxon>
        <taxon>Spirosomataceae</taxon>
        <taxon>Larkinella</taxon>
    </lineage>
</organism>
<dbReference type="EMBL" id="JBHSMA010000019">
    <property type="protein sequence ID" value="MFC5413065.1"/>
    <property type="molecule type" value="Genomic_DNA"/>
</dbReference>
<evidence type="ECO:0000313" key="7">
    <source>
        <dbReference type="Proteomes" id="UP001596106"/>
    </source>
</evidence>
<evidence type="ECO:0000259" key="4">
    <source>
        <dbReference type="Pfam" id="PF00534"/>
    </source>
</evidence>
<feature type="domain" description="Glycosyl transferase family 1" evidence="4">
    <location>
        <begin position="186"/>
        <end position="350"/>
    </location>
</feature>
<dbReference type="Pfam" id="PF13439">
    <property type="entry name" value="Glyco_transf_4"/>
    <property type="match status" value="1"/>
</dbReference>
<comment type="similarity">
    <text evidence="1">Belongs to the glycosyltransferase group 1 family. Glycosyltransferase 4 subfamily.</text>
</comment>
<protein>
    <submittedName>
        <fullName evidence="6">Glycosyltransferase</fullName>
        <ecNumber evidence="6">2.4.-.-</ecNumber>
    </submittedName>
</protein>
<dbReference type="PANTHER" id="PTHR12526">
    <property type="entry name" value="GLYCOSYLTRANSFERASE"/>
    <property type="match status" value="1"/>
</dbReference>
<evidence type="ECO:0000259" key="5">
    <source>
        <dbReference type="Pfam" id="PF13439"/>
    </source>
</evidence>
<keyword evidence="2 6" id="KW-0328">Glycosyltransferase</keyword>
<dbReference type="PANTHER" id="PTHR12526:SF640">
    <property type="entry name" value="COLANIC ACID BIOSYNTHESIS GLYCOSYLTRANSFERASE WCAL-RELATED"/>
    <property type="match status" value="1"/>
</dbReference>
<keyword evidence="3 6" id="KW-0808">Transferase</keyword>
<dbReference type="EC" id="2.4.-.-" evidence="6"/>
<dbReference type="RefSeq" id="WP_379851220.1">
    <property type="nucleotide sequence ID" value="NZ_JBHSMA010000019.1"/>
</dbReference>
<sequence length="371" mass="41240">MLNKILNIALVSPNKNAYSETFIEAHKNLNGNIFYYYGGHFPNYLENKGNIALKRNIIFFLFKKIKKKILRIPLSIAEQDLVYSLKKNKIDVVLAEYGQTGASLVNTCSYAKIPLVVIFHGYDSSIRSVLESNKEGYENLFNYAKKIIAVSDVMREKLIEIGCPINKITKSIYGPNDLFLQIKPTFSEPLSFVAIGRLVNKKAPYYTILAFRKVVNKYPSAKLYFAGSGELFETIKNLITYFNLEKNILLLGVISPVEYADILSRVAGFVQHSIIAMNGDMEGTPVAILEASAAGIPVIATRHGGIPEVIIDGISGFLVDEHDVEGMAQALISLIENPDMARVMGLAGKENIKLNFSMSTHLNKLYDALIS</sequence>
<dbReference type="Proteomes" id="UP001596106">
    <property type="component" value="Unassembled WGS sequence"/>
</dbReference>
<proteinExistence type="inferred from homology"/>
<evidence type="ECO:0000313" key="6">
    <source>
        <dbReference type="EMBL" id="MFC5413065.1"/>
    </source>
</evidence>
<evidence type="ECO:0000256" key="3">
    <source>
        <dbReference type="ARBA" id="ARBA00022679"/>
    </source>
</evidence>
<dbReference type="Gene3D" id="3.40.50.2000">
    <property type="entry name" value="Glycogen Phosphorylase B"/>
    <property type="match status" value="2"/>
</dbReference>
<dbReference type="Pfam" id="PF00534">
    <property type="entry name" value="Glycos_transf_1"/>
    <property type="match status" value="1"/>
</dbReference>
<evidence type="ECO:0000256" key="1">
    <source>
        <dbReference type="ARBA" id="ARBA00009481"/>
    </source>
</evidence>
<evidence type="ECO:0000256" key="2">
    <source>
        <dbReference type="ARBA" id="ARBA00022676"/>
    </source>
</evidence>
<keyword evidence="7" id="KW-1185">Reference proteome</keyword>
<accession>A0ABW0IHR5</accession>
<feature type="domain" description="Glycosyltransferase subfamily 4-like N-terminal" evidence="5">
    <location>
        <begin position="81"/>
        <end position="169"/>
    </location>
</feature>
<dbReference type="InterPro" id="IPR001296">
    <property type="entry name" value="Glyco_trans_1"/>
</dbReference>
<reference evidence="7" key="1">
    <citation type="journal article" date="2019" name="Int. J. Syst. Evol. Microbiol.">
        <title>The Global Catalogue of Microorganisms (GCM) 10K type strain sequencing project: providing services to taxonomists for standard genome sequencing and annotation.</title>
        <authorList>
            <consortium name="The Broad Institute Genomics Platform"/>
            <consortium name="The Broad Institute Genome Sequencing Center for Infectious Disease"/>
            <person name="Wu L."/>
            <person name="Ma J."/>
        </authorList>
    </citation>
    <scope>NUCLEOTIDE SEQUENCE [LARGE SCALE GENOMIC DNA]</scope>
    <source>
        <strain evidence="7">CCUG 55250</strain>
    </source>
</reference>
<name>A0ABW0IHR5_9BACT</name>
<dbReference type="InterPro" id="IPR028098">
    <property type="entry name" value="Glyco_trans_4-like_N"/>
</dbReference>
<dbReference type="SUPFAM" id="SSF53756">
    <property type="entry name" value="UDP-Glycosyltransferase/glycogen phosphorylase"/>
    <property type="match status" value="1"/>
</dbReference>
<comment type="caution">
    <text evidence="6">The sequence shown here is derived from an EMBL/GenBank/DDBJ whole genome shotgun (WGS) entry which is preliminary data.</text>
</comment>
<gene>
    <name evidence="6" type="ORF">ACFPMF_27320</name>
</gene>
<dbReference type="GO" id="GO:0016757">
    <property type="term" value="F:glycosyltransferase activity"/>
    <property type="evidence" value="ECO:0007669"/>
    <property type="project" value="UniProtKB-KW"/>
</dbReference>